<protein>
    <submittedName>
        <fullName evidence="3">FecR family protein</fullName>
    </submittedName>
</protein>
<accession>A0A286D700</accession>
<feature type="domain" description="LysM" evidence="2">
    <location>
        <begin position="32"/>
        <end position="79"/>
    </location>
</feature>
<dbReference type="CDD" id="cd00118">
    <property type="entry name" value="LysM"/>
    <property type="match status" value="1"/>
</dbReference>
<dbReference type="PROSITE" id="PS51782">
    <property type="entry name" value="LYSM"/>
    <property type="match status" value="1"/>
</dbReference>
<dbReference type="Proteomes" id="UP000219374">
    <property type="component" value="Unassembled WGS sequence"/>
</dbReference>
<dbReference type="Pfam" id="PF04773">
    <property type="entry name" value="FecR"/>
    <property type="match status" value="1"/>
</dbReference>
<dbReference type="PIRSF" id="PIRSF029644">
    <property type="entry name" value="UCP029644"/>
    <property type="match status" value="1"/>
</dbReference>
<sequence length="549" mass="59828">MTRRTAHWRNRHAWLLLLILLLSCAPATAQDWTYRVRPGDTLWDLSGEYLKPGIPWQRLQAYNSVGNPYQLPPGSTLRFPLAWLQMQPLEARVIAVRGAVELYPGGTGAAVAASQGMRLGIGTRLVTAADASLTLELADGSRLLLRGDSELVLDRMSRYGRRGMVDTRLRLQRGRITNEVNPRKGAASFIVDTPTASSAVRGTEFRMDAGSGRTSTEVLDGQVAVSGGRRSALLRQGYGAVLTAGDDGAIRPVALLPAPALPALPALQTRTRPELDWPAVAGAALYRVQVTDQPDFETLVADFSTPQPRAVLPVLADGDYRLRVRAVDAHGLEGRDAVASFRVDAQPEPPFAMAPAADAVVRETTPTLRWTRSRNAQSYRYQVAASDDFAHPLLSGSDIAETAAVLRGLAPGRYYWRVGSTDAAGKHGPYGDPIGFVLQPLAGIDDIDRDSGQNGRETTFRWQAGEPGQRYRFQLSRSPDFKRMRIDEVVEQAQITVPRLRAGNWYLRVQPIAEDGYEGPFSATQAVEVPCRVCQAIVGSGALMLLLTL</sequence>
<feature type="signal peptide" evidence="1">
    <location>
        <begin position="1"/>
        <end position="29"/>
    </location>
</feature>
<keyword evidence="1" id="KW-0732">Signal</keyword>
<keyword evidence="4" id="KW-1185">Reference proteome</keyword>
<dbReference type="InterPro" id="IPR018392">
    <property type="entry name" value="LysM"/>
</dbReference>
<dbReference type="PROSITE" id="PS51257">
    <property type="entry name" value="PROKAR_LIPOPROTEIN"/>
    <property type="match status" value="1"/>
</dbReference>
<dbReference type="AlphaFoldDB" id="A0A286D700"/>
<dbReference type="InterPro" id="IPR016930">
    <property type="entry name" value="UCP029644"/>
</dbReference>
<evidence type="ECO:0000259" key="2">
    <source>
        <dbReference type="PROSITE" id="PS51782"/>
    </source>
</evidence>
<feature type="chain" id="PRO_5012222459" evidence="1">
    <location>
        <begin position="30"/>
        <end position="549"/>
    </location>
</feature>
<dbReference type="InterPro" id="IPR013783">
    <property type="entry name" value="Ig-like_fold"/>
</dbReference>
<dbReference type="Gene3D" id="3.10.350.10">
    <property type="entry name" value="LysM domain"/>
    <property type="match status" value="1"/>
</dbReference>
<gene>
    <name evidence="3" type="ORF">SAMN06296416_10443</name>
</gene>
<name>A0A286D700_9GAMM</name>
<dbReference type="Pfam" id="PF01476">
    <property type="entry name" value="LysM"/>
    <property type="match status" value="1"/>
</dbReference>
<reference evidence="3 4" key="1">
    <citation type="submission" date="2017-09" db="EMBL/GenBank/DDBJ databases">
        <authorList>
            <person name="Ehlers B."/>
            <person name="Leendertz F.H."/>
        </authorList>
    </citation>
    <scope>NUCLEOTIDE SEQUENCE [LARGE SCALE GENOMIC DNA]</scope>
    <source>
        <strain evidence="3 4">CGMCC 1.10978</strain>
    </source>
</reference>
<dbReference type="Gene3D" id="2.60.40.10">
    <property type="entry name" value="Immunoglobulins"/>
    <property type="match status" value="3"/>
</dbReference>
<proteinExistence type="predicted"/>
<dbReference type="PANTHER" id="PTHR38731">
    <property type="entry name" value="LIPL45-RELATED LIPOPROTEIN-RELATED"/>
    <property type="match status" value="1"/>
</dbReference>
<evidence type="ECO:0000256" key="1">
    <source>
        <dbReference type="SAM" id="SignalP"/>
    </source>
</evidence>
<dbReference type="EMBL" id="OCND01000004">
    <property type="protein sequence ID" value="SOD54439.1"/>
    <property type="molecule type" value="Genomic_DNA"/>
</dbReference>
<dbReference type="SMART" id="SM00257">
    <property type="entry name" value="LysM"/>
    <property type="match status" value="1"/>
</dbReference>
<dbReference type="InterPro" id="IPR036779">
    <property type="entry name" value="LysM_dom_sf"/>
</dbReference>
<dbReference type="InterPro" id="IPR006860">
    <property type="entry name" value="FecR"/>
</dbReference>
<dbReference type="Gene3D" id="2.60.120.1440">
    <property type="match status" value="1"/>
</dbReference>
<evidence type="ECO:0000313" key="4">
    <source>
        <dbReference type="Proteomes" id="UP000219374"/>
    </source>
</evidence>
<evidence type="ECO:0000313" key="3">
    <source>
        <dbReference type="EMBL" id="SOD54439.1"/>
    </source>
</evidence>
<organism evidence="3 4">
    <name type="scientific">Pseudoxanthomonas wuyuanensis</name>
    <dbReference type="NCBI Taxonomy" id="1073196"/>
    <lineage>
        <taxon>Bacteria</taxon>
        <taxon>Pseudomonadati</taxon>
        <taxon>Pseudomonadota</taxon>
        <taxon>Gammaproteobacteria</taxon>
        <taxon>Lysobacterales</taxon>
        <taxon>Lysobacteraceae</taxon>
        <taxon>Pseudoxanthomonas</taxon>
    </lineage>
</organism>
<dbReference type="SUPFAM" id="SSF54106">
    <property type="entry name" value="LysM domain"/>
    <property type="match status" value="1"/>
</dbReference>
<dbReference type="RefSeq" id="WP_176520188.1">
    <property type="nucleotide sequence ID" value="NZ_OCND01000004.1"/>
</dbReference>